<protein>
    <submittedName>
        <fullName evidence="4">Zinc finger protein</fullName>
    </submittedName>
</protein>
<dbReference type="Gene3D" id="3.30.40.10">
    <property type="entry name" value="Zinc/RING finger domain, C3HC4 (zinc finger)"/>
    <property type="match status" value="1"/>
</dbReference>
<dbReference type="STRING" id="337451.A0A443NB16"/>
<dbReference type="EMBL" id="QPKB01000002">
    <property type="protein sequence ID" value="RWR75709.1"/>
    <property type="molecule type" value="Genomic_DNA"/>
</dbReference>
<reference evidence="4 5" key="1">
    <citation type="journal article" date="2019" name="Nat. Plants">
        <title>Stout camphor tree genome fills gaps in understanding of flowering plant genome evolution.</title>
        <authorList>
            <person name="Chaw S.M."/>
            <person name="Liu Y.C."/>
            <person name="Wu Y.W."/>
            <person name="Wang H.Y."/>
            <person name="Lin C.I."/>
            <person name="Wu C.S."/>
            <person name="Ke H.M."/>
            <person name="Chang L.Y."/>
            <person name="Hsu C.Y."/>
            <person name="Yang H.T."/>
            <person name="Sudianto E."/>
            <person name="Hsu M.H."/>
            <person name="Wu K.P."/>
            <person name="Wang L.N."/>
            <person name="Leebens-Mack J.H."/>
            <person name="Tsai I.J."/>
        </authorList>
    </citation>
    <scope>NUCLEOTIDE SEQUENCE [LARGE SCALE GENOMIC DNA]</scope>
    <source>
        <strain evidence="5">cv. Chaw 1501</strain>
        <tissue evidence="4">Young leaves</tissue>
    </source>
</reference>
<dbReference type="Pfam" id="PF14570">
    <property type="entry name" value="zf-RING_4"/>
    <property type="match status" value="1"/>
</dbReference>
<dbReference type="SUPFAM" id="SSF57850">
    <property type="entry name" value="RING/U-box"/>
    <property type="match status" value="1"/>
</dbReference>
<dbReference type="Proteomes" id="UP000283530">
    <property type="component" value="Unassembled WGS sequence"/>
</dbReference>
<keyword evidence="1" id="KW-0479">Metal-binding</keyword>
<feature type="region of interest" description="Disordered" evidence="2">
    <location>
        <begin position="40"/>
        <end position="184"/>
    </location>
</feature>
<dbReference type="PROSITE" id="PS50089">
    <property type="entry name" value="ZF_RING_2"/>
    <property type="match status" value="1"/>
</dbReference>
<feature type="domain" description="RING-type" evidence="3">
    <location>
        <begin position="259"/>
        <end position="301"/>
    </location>
</feature>
<feature type="compositionally biased region" description="Low complexity" evidence="2">
    <location>
        <begin position="117"/>
        <end position="132"/>
    </location>
</feature>
<keyword evidence="5" id="KW-1185">Reference proteome</keyword>
<dbReference type="InterPro" id="IPR013083">
    <property type="entry name" value="Znf_RING/FYVE/PHD"/>
</dbReference>
<organism evidence="4 5">
    <name type="scientific">Cinnamomum micranthum f. kanehirae</name>
    <dbReference type="NCBI Taxonomy" id="337451"/>
    <lineage>
        <taxon>Eukaryota</taxon>
        <taxon>Viridiplantae</taxon>
        <taxon>Streptophyta</taxon>
        <taxon>Embryophyta</taxon>
        <taxon>Tracheophyta</taxon>
        <taxon>Spermatophyta</taxon>
        <taxon>Magnoliopsida</taxon>
        <taxon>Magnoliidae</taxon>
        <taxon>Laurales</taxon>
        <taxon>Lauraceae</taxon>
        <taxon>Cinnamomum</taxon>
    </lineage>
</organism>
<dbReference type="GO" id="GO:0004842">
    <property type="term" value="F:ubiquitin-protein transferase activity"/>
    <property type="evidence" value="ECO:0007669"/>
    <property type="project" value="InterPro"/>
</dbReference>
<dbReference type="InterPro" id="IPR039515">
    <property type="entry name" value="NOT4_mRING-HC-C4C4"/>
</dbReference>
<comment type="caution">
    <text evidence="4">The sequence shown here is derived from an EMBL/GenBank/DDBJ whole genome shotgun (WGS) entry which is preliminary data.</text>
</comment>
<gene>
    <name evidence="4" type="ORF">CKAN_00410700</name>
</gene>
<dbReference type="GO" id="GO:0008270">
    <property type="term" value="F:zinc ion binding"/>
    <property type="evidence" value="ECO:0007669"/>
    <property type="project" value="UniProtKB-KW"/>
</dbReference>
<feature type="compositionally biased region" description="Polar residues" evidence="2">
    <location>
        <begin position="154"/>
        <end position="168"/>
    </location>
</feature>
<accession>A0A443NB16</accession>
<feature type="compositionally biased region" description="Acidic residues" evidence="2">
    <location>
        <begin position="133"/>
        <end position="147"/>
    </location>
</feature>
<evidence type="ECO:0000256" key="2">
    <source>
        <dbReference type="SAM" id="MobiDB-lite"/>
    </source>
</evidence>
<dbReference type="OrthoDB" id="1923159at2759"/>
<dbReference type="FunFam" id="3.30.40.10:FF:000383">
    <property type="entry name" value="RING/U-box superfamily protein"/>
    <property type="match status" value="1"/>
</dbReference>
<proteinExistence type="predicted"/>
<evidence type="ECO:0000256" key="1">
    <source>
        <dbReference type="PROSITE-ProRule" id="PRU00175"/>
    </source>
</evidence>
<dbReference type="InterPro" id="IPR039780">
    <property type="entry name" value="Mot2"/>
</dbReference>
<dbReference type="PANTHER" id="PTHR12603">
    <property type="entry name" value="CCR4-NOT TRANSCRIPTION COMPLEX RELATED"/>
    <property type="match status" value="1"/>
</dbReference>
<dbReference type="PANTHER" id="PTHR12603:SF0">
    <property type="entry name" value="CCR4-NOT TRANSCRIPTION COMPLEX SUBUNIT 4"/>
    <property type="match status" value="1"/>
</dbReference>
<evidence type="ECO:0000313" key="5">
    <source>
        <dbReference type="Proteomes" id="UP000283530"/>
    </source>
</evidence>
<sequence length="332" mass="36088">MGSDSITNAAAVAAFSREMGKKKRVNRYAKLKQCKLDARREQWLSQVKNKGGEDSSRGSSPPSSLHETNEGNGSLGHLEMRASSGISVHESDLESPRDSLDSSNSDNVLRKDCPRTSTSSRSGSSGCFSGSVSEDEEGDGGPDDWEAVADAMTASDNRQHPNTETPVRTETAVEPGAPKEFPKNGCGVGILKPEWKRTLPRASTINNCRAWRPDDALRPQSLPNLSKQYTFPMTGERHCIRGGSQIWGCHNMSAQPSQCPICCEELDFTDSSFLPCSCGFRLCLFCHKRILEADGRCPGCRKHYSPVDGQMGVSGGTPPFRAARFCSMSSRS</sequence>
<dbReference type="GO" id="GO:0030014">
    <property type="term" value="C:CCR4-NOT complex"/>
    <property type="evidence" value="ECO:0007669"/>
    <property type="project" value="InterPro"/>
</dbReference>
<name>A0A443NB16_9MAGN</name>
<dbReference type="GO" id="GO:0016567">
    <property type="term" value="P:protein ubiquitination"/>
    <property type="evidence" value="ECO:0007669"/>
    <property type="project" value="TreeGrafter"/>
</dbReference>
<dbReference type="AlphaFoldDB" id="A0A443NB16"/>
<dbReference type="InterPro" id="IPR001841">
    <property type="entry name" value="Znf_RING"/>
</dbReference>
<keyword evidence="1" id="KW-0862">Zinc</keyword>
<evidence type="ECO:0000259" key="3">
    <source>
        <dbReference type="PROSITE" id="PS50089"/>
    </source>
</evidence>
<keyword evidence="1" id="KW-0863">Zinc-finger</keyword>
<evidence type="ECO:0000313" key="4">
    <source>
        <dbReference type="EMBL" id="RWR75709.1"/>
    </source>
</evidence>
<feature type="compositionally biased region" description="Basic and acidic residues" evidence="2">
    <location>
        <begin position="89"/>
        <end position="100"/>
    </location>
</feature>
<dbReference type="CDD" id="cd16618">
    <property type="entry name" value="mRING-HC-C4C4_CNOT4"/>
    <property type="match status" value="1"/>
</dbReference>